<feature type="region of interest" description="Disordered" evidence="1">
    <location>
        <begin position="76"/>
        <end position="119"/>
    </location>
</feature>
<evidence type="ECO:0000313" key="2">
    <source>
        <dbReference type="EMBL" id="DAD32777.1"/>
    </source>
</evidence>
<feature type="compositionally biased region" description="Basic and acidic residues" evidence="1">
    <location>
        <begin position="99"/>
        <end position="119"/>
    </location>
</feature>
<organism evidence="2 3">
    <name type="scientific">Nelumbo nucifera</name>
    <name type="common">Sacred lotus</name>
    <dbReference type="NCBI Taxonomy" id="4432"/>
    <lineage>
        <taxon>Eukaryota</taxon>
        <taxon>Viridiplantae</taxon>
        <taxon>Streptophyta</taxon>
        <taxon>Embryophyta</taxon>
        <taxon>Tracheophyta</taxon>
        <taxon>Spermatophyta</taxon>
        <taxon>Magnoliopsida</taxon>
        <taxon>Proteales</taxon>
        <taxon>Nelumbonaceae</taxon>
        <taxon>Nelumbo</taxon>
    </lineage>
</organism>
<sequence>MMERRVASNSVSDCGQAARFQNLNKAKKSAKFDLMPDNVQGAQAQSLNKLERGYWPKSKEELKDLIGECLLEMGHAGGEGREERVGQKTQNFNHKRRSKDPFGSRGLDHGLGDKRGEDR</sequence>
<name>A0A822YJU0_NELNU</name>
<proteinExistence type="predicted"/>
<dbReference type="AlphaFoldDB" id="A0A822YJU0"/>
<dbReference type="Proteomes" id="UP000607653">
    <property type="component" value="Unassembled WGS sequence"/>
</dbReference>
<dbReference type="EMBL" id="DUZY01000003">
    <property type="protein sequence ID" value="DAD32777.1"/>
    <property type="molecule type" value="Genomic_DNA"/>
</dbReference>
<reference evidence="2 3" key="1">
    <citation type="journal article" date="2020" name="Mol. Biol. Evol.">
        <title>Distinct Expression and Methylation Patterns for Genes with Different Fates following a Single Whole-Genome Duplication in Flowering Plants.</title>
        <authorList>
            <person name="Shi T."/>
            <person name="Rahmani R.S."/>
            <person name="Gugger P.F."/>
            <person name="Wang M."/>
            <person name="Li H."/>
            <person name="Zhang Y."/>
            <person name="Li Z."/>
            <person name="Wang Q."/>
            <person name="Van de Peer Y."/>
            <person name="Marchal K."/>
            <person name="Chen J."/>
        </authorList>
    </citation>
    <scope>NUCLEOTIDE SEQUENCE [LARGE SCALE GENOMIC DNA]</scope>
    <source>
        <tissue evidence="2">Leaf</tissue>
    </source>
</reference>
<keyword evidence="3" id="KW-1185">Reference proteome</keyword>
<evidence type="ECO:0000313" key="3">
    <source>
        <dbReference type="Proteomes" id="UP000607653"/>
    </source>
</evidence>
<accession>A0A822YJU0</accession>
<evidence type="ECO:0000256" key="1">
    <source>
        <dbReference type="SAM" id="MobiDB-lite"/>
    </source>
</evidence>
<gene>
    <name evidence="2" type="ORF">HUJ06_011628</name>
</gene>
<protein>
    <submittedName>
        <fullName evidence="2">Uncharacterized protein</fullName>
    </submittedName>
</protein>
<comment type="caution">
    <text evidence="2">The sequence shown here is derived from an EMBL/GenBank/DDBJ whole genome shotgun (WGS) entry which is preliminary data.</text>
</comment>